<proteinExistence type="predicted"/>
<name>A0ABM9DTI3_9HYPH</name>
<comment type="caution">
    <text evidence="1">The sequence shown here is derived from an EMBL/GenBank/DDBJ whole genome shotgun (WGS) entry which is preliminary data.</text>
</comment>
<evidence type="ECO:0008006" key="3">
    <source>
        <dbReference type="Google" id="ProtNLM"/>
    </source>
</evidence>
<dbReference type="EMBL" id="CAKXZT010000116">
    <property type="protein sequence ID" value="CAH2399470.1"/>
    <property type="molecule type" value="Genomic_DNA"/>
</dbReference>
<accession>A0ABM9DTI3</accession>
<evidence type="ECO:0000313" key="2">
    <source>
        <dbReference type="Proteomes" id="UP001153050"/>
    </source>
</evidence>
<sequence length="107" mass="12028">MRRAKLLGRHQIENEYKKQPLIVVGQLVVQLSVVPSELWHCGWRISSLLRGLKSADPVRRFEGGHLQLSQDAIHHASQVGYSCRRGRSSMAHLVRDGLSSLTVLPHS</sequence>
<keyword evidence="2" id="KW-1185">Reference proteome</keyword>
<dbReference type="Proteomes" id="UP001153050">
    <property type="component" value="Unassembled WGS sequence"/>
</dbReference>
<gene>
    <name evidence="1" type="ORF">MES5069_220179</name>
</gene>
<protein>
    <recommendedName>
        <fullName evidence="3">Transposase</fullName>
    </recommendedName>
</protein>
<reference evidence="1 2" key="1">
    <citation type="submission" date="2022-03" db="EMBL/GenBank/DDBJ databases">
        <authorList>
            <person name="Brunel B."/>
        </authorList>
    </citation>
    <scope>NUCLEOTIDE SEQUENCE [LARGE SCALE GENOMIC DNA]</scope>
    <source>
        <strain evidence="1">STM5069sample</strain>
    </source>
</reference>
<organism evidence="1 2">
    <name type="scientific">Mesorhizobium escarrei</name>
    <dbReference type="NCBI Taxonomy" id="666018"/>
    <lineage>
        <taxon>Bacteria</taxon>
        <taxon>Pseudomonadati</taxon>
        <taxon>Pseudomonadota</taxon>
        <taxon>Alphaproteobacteria</taxon>
        <taxon>Hyphomicrobiales</taxon>
        <taxon>Phyllobacteriaceae</taxon>
        <taxon>Mesorhizobium</taxon>
    </lineage>
</organism>
<evidence type="ECO:0000313" key="1">
    <source>
        <dbReference type="EMBL" id="CAH2399470.1"/>
    </source>
</evidence>